<reference evidence="1" key="1">
    <citation type="journal article" date="2020" name="Nature">
        <title>Giant virus diversity and host interactions through global metagenomics.</title>
        <authorList>
            <person name="Schulz F."/>
            <person name="Roux S."/>
            <person name="Paez-Espino D."/>
            <person name="Jungbluth S."/>
            <person name="Walsh D.A."/>
            <person name="Denef V.J."/>
            <person name="McMahon K.D."/>
            <person name="Konstantinidis K.T."/>
            <person name="Eloe-Fadrosh E.A."/>
            <person name="Kyrpides N.C."/>
            <person name="Woyke T."/>
        </authorList>
    </citation>
    <scope>NUCLEOTIDE SEQUENCE</scope>
    <source>
        <strain evidence="1">GVMAG-M-3300009151-50</strain>
    </source>
</reference>
<dbReference type="InterPro" id="IPR036157">
    <property type="entry name" value="dUTPase-like_sf"/>
</dbReference>
<dbReference type="AlphaFoldDB" id="A0A6C0ENQ3"/>
<evidence type="ECO:0008006" key="2">
    <source>
        <dbReference type="Google" id="ProtNLM"/>
    </source>
</evidence>
<dbReference type="EMBL" id="MN738912">
    <property type="protein sequence ID" value="QHT30824.1"/>
    <property type="molecule type" value="Genomic_DNA"/>
</dbReference>
<proteinExistence type="predicted"/>
<organism evidence="1">
    <name type="scientific">viral metagenome</name>
    <dbReference type="NCBI Taxonomy" id="1070528"/>
    <lineage>
        <taxon>unclassified sequences</taxon>
        <taxon>metagenomes</taxon>
        <taxon>organismal metagenomes</taxon>
    </lineage>
</organism>
<name>A0A6C0ENQ3_9ZZZZ</name>
<dbReference type="SUPFAM" id="SSF51283">
    <property type="entry name" value="dUTPase-like"/>
    <property type="match status" value="1"/>
</dbReference>
<evidence type="ECO:0000313" key="1">
    <source>
        <dbReference type="EMBL" id="QHT30824.1"/>
    </source>
</evidence>
<sequence length="159" mass="17834">MSLYVYVPSDTLRSDMQEHVKNRRWTDSGFDLLSPEMTLYFQIKKYGVEMKLGAHFAALDLEGNPVPYLLLARSSTSLTPLRMSNQIGLADAGYRGELIARVDCISDDGEYVIEHGRRLFQVVQHNWLPWKDIIFVNNLSDLPAAPDSRGSGGFGSTGH</sequence>
<accession>A0A6C0ENQ3</accession>
<protein>
    <recommendedName>
        <fullName evidence="2">dUTP diphosphatase</fullName>
    </recommendedName>
</protein>
<dbReference type="Gene3D" id="2.70.40.10">
    <property type="match status" value="1"/>
</dbReference>